<protein>
    <submittedName>
        <fullName evidence="1">Uncharacterized protein</fullName>
    </submittedName>
</protein>
<evidence type="ECO:0000313" key="1">
    <source>
        <dbReference type="EMBL" id="GAN34028.1"/>
    </source>
</evidence>
<evidence type="ECO:0000313" key="2">
    <source>
        <dbReference type="Proteomes" id="UP000032309"/>
    </source>
</evidence>
<sequence length="48" mass="5658">MHAYHPEIVNKWRIGDHRYLIIAKAVVMKLPAAITKSEKMLKIEEKKK</sequence>
<dbReference type="Proteomes" id="UP000032309">
    <property type="component" value="Unassembled WGS sequence"/>
</dbReference>
<organism evidence="1 2">
    <name type="scientific">Candidatus Brocadia sinica JPN1</name>
    <dbReference type="NCBI Taxonomy" id="1197129"/>
    <lineage>
        <taxon>Bacteria</taxon>
        <taxon>Pseudomonadati</taxon>
        <taxon>Planctomycetota</taxon>
        <taxon>Candidatus Brocadiia</taxon>
        <taxon>Candidatus Brocadiales</taxon>
        <taxon>Candidatus Brocadiaceae</taxon>
        <taxon>Candidatus Brocadia</taxon>
    </lineage>
</organism>
<dbReference type="RefSeq" id="WP_157842512.1">
    <property type="nucleotide sequence ID" value="NZ_BAFN01000001.1"/>
</dbReference>
<dbReference type="EMBL" id="BAFN01000001">
    <property type="protein sequence ID" value="GAN34028.1"/>
    <property type="molecule type" value="Genomic_DNA"/>
</dbReference>
<accession>A0ABQ0JZ30</accession>
<comment type="caution">
    <text evidence="1">The sequence shown here is derived from an EMBL/GenBank/DDBJ whole genome shotgun (WGS) entry which is preliminary data.</text>
</comment>
<proteinExistence type="predicted"/>
<name>A0ABQ0JZ30_9BACT</name>
<keyword evidence="2" id="KW-1185">Reference proteome</keyword>
<reference evidence="2" key="1">
    <citation type="journal article" date="2015" name="Genome Announc.">
        <title>Draft Genome Sequence of an Anaerobic Ammonium-Oxidizing Bacterium, "Candidatus Brocadia sinica".</title>
        <authorList>
            <person name="Oshiki M."/>
            <person name="Shinyako-Hata K."/>
            <person name="Satoh H."/>
            <person name="Okabe S."/>
        </authorList>
    </citation>
    <scope>NUCLEOTIDE SEQUENCE [LARGE SCALE GENOMIC DNA]</scope>
    <source>
        <strain evidence="2">JPN1</strain>
    </source>
</reference>
<gene>
    <name evidence="1" type="ORF">BROSI_A2563</name>
</gene>